<keyword evidence="3" id="KW-1185">Reference proteome</keyword>
<proteinExistence type="predicted"/>
<evidence type="ECO:0000256" key="1">
    <source>
        <dbReference type="SAM" id="Phobius"/>
    </source>
</evidence>
<dbReference type="RefSeq" id="WP_379591692.1">
    <property type="nucleotide sequence ID" value="NZ_JBHTKK010000008.1"/>
</dbReference>
<keyword evidence="1" id="KW-0812">Transmembrane</keyword>
<gene>
    <name evidence="2" type="ORF">ACFQ19_08745</name>
</gene>
<protein>
    <submittedName>
        <fullName evidence="2">DUF5325 family protein</fullName>
    </submittedName>
</protein>
<dbReference type="Proteomes" id="UP001597041">
    <property type="component" value="Unassembled WGS sequence"/>
</dbReference>
<organism evidence="2 3">
    <name type="scientific">Oceanobacillus locisalsi</name>
    <dbReference type="NCBI Taxonomy" id="546107"/>
    <lineage>
        <taxon>Bacteria</taxon>
        <taxon>Bacillati</taxon>
        <taxon>Bacillota</taxon>
        <taxon>Bacilli</taxon>
        <taxon>Bacillales</taxon>
        <taxon>Bacillaceae</taxon>
        <taxon>Oceanobacillus</taxon>
    </lineage>
</organism>
<feature type="transmembrane region" description="Helical" evidence="1">
    <location>
        <begin position="32"/>
        <end position="50"/>
    </location>
</feature>
<evidence type="ECO:0000313" key="3">
    <source>
        <dbReference type="Proteomes" id="UP001597041"/>
    </source>
</evidence>
<comment type="caution">
    <text evidence="2">The sequence shown here is derived from an EMBL/GenBank/DDBJ whole genome shotgun (WGS) entry which is preliminary data.</text>
</comment>
<reference evidence="3" key="1">
    <citation type="journal article" date="2019" name="Int. J. Syst. Evol. Microbiol.">
        <title>The Global Catalogue of Microorganisms (GCM) 10K type strain sequencing project: providing services to taxonomists for standard genome sequencing and annotation.</title>
        <authorList>
            <consortium name="The Broad Institute Genomics Platform"/>
            <consortium name="The Broad Institute Genome Sequencing Center for Infectious Disease"/>
            <person name="Wu L."/>
            <person name="Ma J."/>
        </authorList>
    </citation>
    <scope>NUCLEOTIDE SEQUENCE [LARGE SCALE GENOMIC DNA]</scope>
    <source>
        <strain evidence="3">CCUG 56608</strain>
    </source>
</reference>
<sequence length="57" mass="6327">MKKIDFPMLLLACLVVLLFILVGLAIAFRSVWGIILCVILAFAVFGYGISKKKKRKG</sequence>
<evidence type="ECO:0000313" key="2">
    <source>
        <dbReference type="EMBL" id="MFD1066110.1"/>
    </source>
</evidence>
<keyword evidence="1" id="KW-1133">Transmembrane helix</keyword>
<dbReference type="Pfam" id="PF17259">
    <property type="entry name" value="DUF5325"/>
    <property type="match status" value="1"/>
</dbReference>
<dbReference type="EMBL" id="JBHTKK010000008">
    <property type="protein sequence ID" value="MFD1066110.1"/>
    <property type="molecule type" value="Genomic_DNA"/>
</dbReference>
<feature type="transmembrane region" description="Helical" evidence="1">
    <location>
        <begin position="7"/>
        <end position="26"/>
    </location>
</feature>
<keyword evidence="1" id="KW-0472">Membrane</keyword>
<dbReference type="InterPro" id="IPR035211">
    <property type="entry name" value="DUF5325"/>
</dbReference>
<accession>A0ABW3NHU8</accession>
<name>A0ABW3NHU8_9BACI</name>